<proteinExistence type="predicted"/>
<keyword evidence="3" id="KW-1185">Reference proteome</keyword>
<accession>A0ABQ8W4M9</accession>
<evidence type="ECO:0000259" key="1">
    <source>
        <dbReference type="Pfam" id="PF17111"/>
    </source>
</evidence>
<gene>
    <name evidence="2" type="ORF">N7505_010776</name>
</gene>
<feature type="domain" description="Azaphilone pigments biosynthesis cluster protein L N-terminal" evidence="1">
    <location>
        <begin position="3"/>
        <end position="210"/>
    </location>
</feature>
<reference evidence="2 3" key="1">
    <citation type="journal article" date="2023" name="IMA Fungus">
        <title>Comparative genomic study of the Penicillium genus elucidates a diverse pangenome and 15 lateral gene transfer events.</title>
        <authorList>
            <person name="Petersen C."/>
            <person name="Sorensen T."/>
            <person name="Nielsen M.R."/>
            <person name="Sondergaard T.E."/>
            <person name="Sorensen J.L."/>
            <person name="Fitzpatrick D.A."/>
            <person name="Frisvad J.C."/>
            <person name="Nielsen K.L."/>
        </authorList>
    </citation>
    <scope>NUCLEOTIDE SEQUENCE [LARGE SCALE GENOMIC DNA]</scope>
    <source>
        <strain evidence="2 3">IBT 3361</strain>
    </source>
</reference>
<evidence type="ECO:0000313" key="3">
    <source>
        <dbReference type="Proteomes" id="UP001220256"/>
    </source>
</evidence>
<dbReference type="InterPro" id="IPR031348">
    <property type="entry name" value="PigL_N"/>
</dbReference>
<comment type="caution">
    <text evidence="2">The sequence shown here is derived from an EMBL/GenBank/DDBJ whole genome shotgun (WGS) entry which is preliminary data.</text>
</comment>
<evidence type="ECO:0000313" key="2">
    <source>
        <dbReference type="EMBL" id="KAJ5255625.1"/>
    </source>
</evidence>
<dbReference type="Pfam" id="PF17111">
    <property type="entry name" value="PigL_N"/>
    <property type="match status" value="1"/>
</dbReference>
<organism evidence="2 3">
    <name type="scientific">Penicillium chrysogenum</name>
    <name type="common">Penicillium notatum</name>
    <dbReference type="NCBI Taxonomy" id="5076"/>
    <lineage>
        <taxon>Eukaryota</taxon>
        <taxon>Fungi</taxon>
        <taxon>Dikarya</taxon>
        <taxon>Ascomycota</taxon>
        <taxon>Pezizomycotina</taxon>
        <taxon>Eurotiomycetes</taxon>
        <taxon>Eurotiomycetidae</taxon>
        <taxon>Eurotiales</taxon>
        <taxon>Aspergillaceae</taxon>
        <taxon>Penicillium</taxon>
        <taxon>Penicillium chrysogenum species complex</taxon>
    </lineage>
</organism>
<protein>
    <recommendedName>
        <fullName evidence="1">Azaphilone pigments biosynthesis cluster protein L N-terminal domain-containing protein</fullName>
    </recommendedName>
</protein>
<dbReference type="EMBL" id="JAPVEB010000010">
    <property type="protein sequence ID" value="KAJ5255625.1"/>
    <property type="molecule type" value="Genomic_DNA"/>
</dbReference>
<name>A0ABQ8W4M9_PENCH</name>
<sequence length="309" mass="34378">MATLGVVAGSIGIASATTHSIHKLIQTIDAIKSAPTEIANLKDELLATEQVLSSLEDANRSSQLELLPSNSRQTLQRTNILCKDACDKFKDKLESWTKRSDDGVSMHWRDRIGFGILRQRSVKSLCEQLERYKSNVNSAVAITTMTSTLALRSTTNAIQKDFQARENEISRQIVEIEQQNAVVQMDLDDPTEVSLSDDQEHTLLIDQLNYQRATLEASQELMKDLLAQASQVRRGQRITGVEISEDGKAFVGKSGFENSEGDFYQEIHDVKATTGGKGIVGAVKGLDINEFFKDSEYSPKERRSERPLN</sequence>
<dbReference type="Proteomes" id="UP001220256">
    <property type="component" value="Unassembled WGS sequence"/>
</dbReference>